<evidence type="ECO:0000313" key="1">
    <source>
        <dbReference type="EMBL" id="MBE8722615.1"/>
    </source>
</evidence>
<proteinExistence type="predicted"/>
<name>A0ABR9TB70_9SPHI</name>
<organism evidence="1 2">
    <name type="scientific">Sphingobacterium pedocola</name>
    <dbReference type="NCBI Taxonomy" id="2082722"/>
    <lineage>
        <taxon>Bacteria</taxon>
        <taxon>Pseudomonadati</taxon>
        <taxon>Bacteroidota</taxon>
        <taxon>Sphingobacteriia</taxon>
        <taxon>Sphingobacteriales</taxon>
        <taxon>Sphingobacteriaceae</taxon>
        <taxon>Sphingobacterium</taxon>
    </lineage>
</organism>
<accession>A0ABR9TB70</accession>
<comment type="caution">
    <text evidence="1">The sequence shown here is derived from an EMBL/GenBank/DDBJ whole genome shotgun (WGS) entry which is preliminary data.</text>
</comment>
<dbReference type="RefSeq" id="WP_196939005.1">
    <property type="nucleotide sequence ID" value="NZ_MU158689.1"/>
</dbReference>
<keyword evidence="2" id="KW-1185">Reference proteome</keyword>
<dbReference type="EMBL" id="PSKQ01000024">
    <property type="protein sequence ID" value="MBE8722615.1"/>
    <property type="molecule type" value="Genomic_DNA"/>
</dbReference>
<gene>
    <name evidence="1" type="ORF">C4F40_17985</name>
</gene>
<dbReference type="Proteomes" id="UP000618319">
    <property type="component" value="Unassembled WGS sequence"/>
</dbReference>
<evidence type="ECO:0000313" key="2">
    <source>
        <dbReference type="Proteomes" id="UP000618319"/>
    </source>
</evidence>
<reference evidence="1 2" key="1">
    <citation type="submission" date="2018-02" db="EMBL/GenBank/DDBJ databases">
        <title>Sphingobacterium KA21.</title>
        <authorList>
            <person name="Vasarhelyi B.M."/>
            <person name="Deshmukh S."/>
            <person name="Balint B."/>
            <person name="Kukolya J."/>
        </authorList>
    </citation>
    <scope>NUCLEOTIDE SEQUENCE [LARGE SCALE GENOMIC DNA]</scope>
    <source>
        <strain evidence="1 2">Ka21</strain>
    </source>
</reference>
<sequence length="62" mass="7326">MKYFFTLFLYRNLEYAEGLPYGRFEASTYGFMSFAINQEQLQAQCIDHEGKTVYSTRILINP</sequence>
<protein>
    <submittedName>
        <fullName evidence="1">Uncharacterized protein</fullName>
    </submittedName>
</protein>